<protein>
    <submittedName>
        <fullName evidence="1">Uncharacterized protein</fullName>
    </submittedName>
</protein>
<evidence type="ECO:0000313" key="2">
    <source>
        <dbReference type="Proteomes" id="UP000593572"/>
    </source>
</evidence>
<accession>A0A7J8LQK7</accession>
<keyword evidence="2" id="KW-1185">Reference proteome</keyword>
<proteinExistence type="predicted"/>
<name>A0A7J8LQK7_9ROSI</name>
<organism evidence="1 2">
    <name type="scientific">Gossypium lobatum</name>
    <dbReference type="NCBI Taxonomy" id="34289"/>
    <lineage>
        <taxon>Eukaryota</taxon>
        <taxon>Viridiplantae</taxon>
        <taxon>Streptophyta</taxon>
        <taxon>Embryophyta</taxon>
        <taxon>Tracheophyta</taxon>
        <taxon>Spermatophyta</taxon>
        <taxon>Magnoliopsida</taxon>
        <taxon>eudicotyledons</taxon>
        <taxon>Gunneridae</taxon>
        <taxon>Pentapetalae</taxon>
        <taxon>rosids</taxon>
        <taxon>malvids</taxon>
        <taxon>Malvales</taxon>
        <taxon>Malvaceae</taxon>
        <taxon>Malvoideae</taxon>
        <taxon>Gossypium</taxon>
    </lineage>
</organism>
<evidence type="ECO:0000313" key="1">
    <source>
        <dbReference type="EMBL" id="MBA0554582.1"/>
    </source>
</evidence>
<dbReference type="AlphaFoldDB" id="A0A7J8LQK7"/>
<gene>
    <name evidence="1" type="ORF">Golob_013678</name>
</gene>
<dbReference type="Proteomes" id="UP000593572">
    <property type="component" value="Unassembled WGS sequence"/>
</dbReference>
<reference evidence="1 2" key="1">
    <citation type="journal article" date="2019" name="Genome Biol. Evol.">
        <title>Insights into the evolution of the New World diploid cottons (Gossypium, subgenus Houzingenia) based on genome sequencing.</title>
        <authorList>
            <person name="Grover C.E."/>
            <person name="Arick M.A. 2nd"/>
            <person name="Thrash A."/>
            <person name="Conover J.L."/>
            <person name="Sanders W.S."/>
            <person name="Peterson D.G."/>
            <person name="Frelichowski J.E."/>
            <person name="Scheffler J.A."/>
            <person name="Scheffler B.E."/>
            <person name="Wendel J.F."/>
        </authorList>
    </citation>
    <scope>NUCLEOTIDE SEQUENCE [LARGE SCALE GENOMIC DNA]</scope>
    <source>
        <strain evidence="1">157</strain>
        <tissue evidence="1">Leaf</tissue>
    </source>
</reference>
<sequence length="158" mass="17605">MGVVAAPFLRPRVDGPYTFSLVTRWNFRLSYVGLPKQLKDIQLLLDQRPEAKVRTTWRDGFIINSNPTRVIDVCTTSWCVFCGTSVPNILLPDDDIDADTNANISTNNNDSGLLSAISLCDTIHLSVGSVANTPASLFYPTRDRITAADWDLYIHFNL</sequence>
<comment type="caution">
    <text evidence="1">The sequence shown here is derived from an EMBL/GenBank/DDBJ whole genome shotgun (WGS) entry which is preliminary data.</text>
</comment>
<dbReference type="EMBL" id="JABEZX010000004">
    <property type="protein sequence ID" value="MBA0554582.1"/>
    <property type="molecule type" value="Genomic_DNA"/>
</dbReference>